<feature type="chain" id="PRO_5020491165" description="C-type lectin domain-containing protein" evidence="1">
    <location>
        <begin position="17"/>
        <end position="258"/>
    </location>
</feature>
<keyword evidence="1" id="KW-0732">Signal</keyword>
<dbReference type="Gene3D" id="3.10.100.10">
    <property type="entry name" value="Mannose-Binding Protein A, subunit A"/>
    <property type="match status" value="2"/>
</dbReference>
<dbReference type="OrthoDB" id="7357196at2759"/>
<reference evidence="3 4" key="2">
    <citation type="journal article" date="2019" name="G3 (Bethesda)">
        <title>Hybrid Assembly of the Genome of the Entomopathogenic Nematode Steinernema carpocapsae Identifies the X-Chromosome.</title>
        <authorList>
            <person name="Serra L."/>
            <person name="Macchietto M."/>
            <person name="Macias-Munoz A."/>
            <person name="McGill C.J."/>
            <person name="Rodriguez I.M."/>
            <person name="Rodriguez B."/>
            <person name="Murad R."/>
            <person name="Mortazavi A."/>
        </authorList>
    </citation>
    <scope>NUCLEOTIDE SEQUENCE [LARGE SCALE GENOMIC DNA]</scope>
    <source>
        <strain evidence="3 4">ALL</strain>
    </source>
</reference>
<dbReference type="Pfam" id="PF00059">
    <property type="entry name" value="Lectin_C"/>
    <property type="match status" value="1"/>
</dbReference>
<dbReference type="Proteomes" id="UP000298663">
    <property type="component" value="Unassembled WGS sequence"/>
</dbReference>
<gene>
    <name evidence="3" type="ORF">L596_025446</name>
</gene>
<reference evidence="3 4" key="1">
    <citation type="journal article" date="2015" name="Genome Biol.">
        <title>Comparative genomics of Steinernema reveals deeply conserved gene regulatory networks.</title>
        <authorList>
            <person name="Dillman A.R."/>
            <person name="Macchietto M."/>
            <person name="Porter C.F."/>
            <person name="Rogers A."/>
            <person name="Williams B."/>
            <person name="Antoshechkin I."/>
            <person name="Lee M.M."/>
            <person name="Goodwin Z."/>
            <person name="Lu X."/>
            <person name="Lewis E.E."/>
            <person name="Goodrich-Blair H."/>
            <person name="Stock S.P."/>
            <person name="Adams B.J."/>
            <person name="Sternberg P.W."/>
            <person name="Mortazavi A."/>
        </authorList>
    </citation>
    <scope>NUCLEOTIDE SEQUENCE [LARGE SCALE GENOMIC DNA]</scope>
    <source>
        <strain evidence="3 4">ALL</strain>
    </source>
</reference>
<dbReference type="PANTHER" id="PTHR22803">
    <property type="entry name" value="MANNOSE, PHOSPHOLIPASE, LECTIN RECEPTOR RELATED"/>
    <property type="match status" value="1"/>
</dbReference>
<comment type="caution">
    <text evidence="3">The sequence shown here is derived from an EMBL/GenBank/DDBJ whole genome shotgun (WGS) entry which is preliminary data.</text>
</comment>
<feature type="signal peptide" evidence="1">
    <location>
        <begin position="1"/>
        <end position="16"/>
    </location>
</feature>
<organism evidence="3 4">
    <name type="scientific">Steinernema carpocapsae</name>
    <name type="common">Entomopathogenic nematode</name>
    <dbReference type="NCBI Taxonomy" id="34508"/>
    <lineage>
        <taxon>Eukaryota</taxon>
        <taxon>Metazoa</taxon>
        <taxon>Ecdysozoa</taxon>
        <taxon>Nematoda</taxon>
        <taxon>Chromadorea</taxon>
        <taxon>Rhabditida</taxon>
        <taxon>Tylenchina</taxon>
        <taxon>Panagrolaimomorpha</taxon>
        <taxon>Strongyloidoidea</taxon>
        <taxon>Steinernematidae</taxon>
        <taxon>Steinernema</taxon>
    </lineage>
</organism>
<name>A0A4U5M7S6_STECR</name>
<dbReference type="InterPro" id="IPR016186">
    <property type="entry name" value="C-type_lectin-like/link_sf"/>
</dbReference>
<dbReference type="InterPro" id="IPR050111">
    <property type="entry name" value="C-type_lectin/snaclec_domain"/>
</dbReference>
<dbReference type="EMBL" id="AZBU02000009">
    <property type="protein sequence ID" value="TKR64981.1"/>
    <property type="molecule type" value="Genomic_DNA"/>
</dbReference>
<dbReference type="InterPro" id="IPR001304">
    <property type="entry name" value="C-type_lectin-like"/>
</dbReference>
<dbReference type="AlphaFoldDB" id="A0A4U5M7S6"/>
<accession>A0A4U5M7S6</accession>
<evidence type="ECO:0000259" key="2">
    <source>
        <dbReference type="PROSITE" id="PS50041"/>
    </source>
</evidence>
<proteinExistence type="predicted"/>
<keyword evidence="4" id="KW-1185">Reference proteome</keyword>
<dbReference type="CDD" id="cd00037">
    <property type="entry name" value="CLECT"/>
    <property type="match status" value="2"/>
</dbReference>
<sequence length="258" mass="29149">MNLWLSVALFIPLVLAKGPKCPNDAVSNNCGTACYYYHQERLNYLKAVDVCKKRNGDLIGEVDEMEEAQEQLFNIRSTSLEADPTEIVNRISWMKSSKQAGKNPKVQCRSVGPSSFKITFFHCKDTYIRFLCKTDLNPKPVQKPRPVKAVLQPKCLIWKHPTGFAYRVHDELKTWAEAKEICAGEGGRLVLMNDTSKDDYIDRNAPMFPAWIGGRKEAEGFTWIDGSAVKPMCSRSRAHRWQPNANLSMDGTCMTGHS</sequence>
<feature type="domain" description="C-type lectin" evidence="2">
    <location>
        <begin position="161"/>
        <end position="258"/>
    </location>
</feature>
<evidence type="ECO:0000256" key="1">
    <source>
        <dbReference type="SAM" id="SignalP"/>
    </source>
</evidence>
<dbReference type="InterPro" id="IPR016187">
    <property type="entry name" value="CTDL_fold"/>
</dbReference>
<dbReference type="SUPFAM" id="SSF56436">
    <property type="entry name" value="C-type lectin-like"/>
    <property type="match status" value="2"/>
</dbReference>
<protein>
    <recommendedName>
        <fullName evidence="2">C-type lectin domain-containing protein</fullName>
    </recommendedName>
</protein>
<evidence type="ECO:0000313" key="4">
    <source>
        <dbReference type="Proteomes" id="UP000298663"/>
    </source>
</evidence>
<dbReference type="PROSITE" id="PS50041">
    <property type="entry name" value="C_TYPE_LECTIN_2"/>
    <property type="match status" value="1"/>
</dbReference>
<evidence type="ECO:0000313" key="3">
    <source>
        <dbReference type="EMBL" id="TKR64981.1"/>
    </source>
</evidence>